<comment type="caution">
    <text evidence="2">The sequence shown here is derived from an EMBL/GenBank/DDBJ whole genome shotgun (WGS) entry which is preliminary data.</text>
</comment>
<organism evidence="2 3">
    <name type="scientific">Hibiscus trionum</name>
    <name type="common">Flower of an hour</name>
    <dbReference type="NCBI Taxonomy" id="183268"/>
    <lineage>
        <taxon>Eukaryota</taxon>
        <taxon>Viridiplantae</taxon>
        <taxon>Streptophyta</taxon>
        <taxon>Embryophyta</taxon>
        <taxon>Tracheophyta</taxon>
        <taxon>Spermatophyta</taxon>
        <taxon>Magnoliopsida</taxon>
        <taxon>eudicotyledons</taxon>
        <taxon>Gunneridae</taxon>
        <taxon>Pentapetalae</taxon>
        <taxon>rosids</taxon>
        <taxon>malvids</taxon>
        <taxon>Malvales</taxon>
        <taxon>Malvaceae</taxon>
        <taxon>Malvoideae</taxon>
        <taxon>Hibiscus</taxon>
    </lineage>
</organism>
<proteinExistence type="predicted"/>
<dbReference type="AlphaFoldDB" id="A0A9W7M1Z9"/>
<accession>A0A9W7M1Z9</accession>
<dbReference type="Proteomes" id="UP001165190">
    <property type="component" value="Unassembled WGS sequence"/>
</dbReference>
<gene>
    <name evidence="2" type="ORF">HRI_002180700</name>
</gene>
<dbReference type="EMBL" id="BSYR01000020">
    <property type="protein sequence ID" value="GMI85114.1"/>
    <property type="molecule type" value="Genomic_DNA"/>
</dbReference>
<keyword evidence="3" id="KW-1185">Reference proteome</keyword>
<dbReference type="OrthoDB" id="1749397at2759"/>
<dbReference type="Pfam" id="PF13976">
    <property type="entry name" value="gag_pre-integrs"/>
    <property type="match status" value="1"/>
</dbReference>
<evidence type="ECO:0000313" key="2">
    <source>
        <dbReference type="EMBL" id="GMI85114.1"/>
    </source>
</evidence>
<evidence type="ECO:0000259" key="1">
    <source>
        <dbReference type="Pfam" id="PF13976"/>
    </source>
</evidence>
<name>A0A9W7M1Z9_HIBTR</name>
<feature type="domain" description="GAG-pre-integrase" evidence="1">
    <location>
        <begin position="109"/>
        <end position="167"/>
    </location>
</feature>
<evidence type="ECO:0000313" key="3">
    <source>
        <dbReference type="Proteomes" id="UP001165190"/>
    </source>
</evidence>
<dbReference type="InterPro" id="IPR025724">
    <property type="entry name" value="GAG-pre-integrase_dom"/>
</dbReference>
<protein>
    <recommendedName>
        <fullName evidence="1">GAG-pre-integrase domain-containing protein</fullName>
    </recommendedName>
</protein>
<sequence>MHATDFTGPGKLIVGNGNHLSISKSGNSVLHTSSCAILINVLLHVPAITKNLLSVSKLARDNNIYFEFHATTCLVRDEDTGVVLLQGAVNEGLYQFNSVLPISFVANKCEANVVSRHLNTYNLWHMRLGHPAHSSLAQVSKKSNIVITGNRNEDSSDICVACRLGKSHKMPSADSNTEYTEPFALVYTDL</sequence>
<reference evidence="2" key="1">
    <citation type="submission" date="2023-05" db="EMBL/GenBank/DDBJ databases">
        <title>Genome and transcriptome analyses reveal genes involved in the formation of fine ridges on petal epidermal cells in Hibiscus trionum.</title>
        <authorList>
            <person name="Koshimizu S."/>
            <person name="Masuda S."/>
            <person name="Ishii T."/>
            <person name="Shirasu K."/>
            <person name="Hoshino A."/>
            <person name="Arita M."/>
        </authorList>
    </citation>
    <scope>NUCLEOTIDE SEQUENCE</scope>
    <source>
        <strain evidence="2">Hamamatsu line</strain>
    </source>
</reference>